<name>A0A4P7NEG6_PYROR</name>
<dbReference type="AlphaFoldDB" id="A0A4P7NEG6"/>
<reference evidence="2 3" key="1">
    <citation type="journal article" date="2019" name="Mol. Biol. Evol.">
        <title>Blast fungal genomes show frequent chromosomal changes, gene gains and losses, and effector gene turnover.</title>
        <authorList>
            <person name="Gomez Luciano L.B."/>
            <person name="Jason Tsai I."/>
            <person name="Chuma I."/>
            <person name="Tosa Y."/>
            <person name="Chen Y.H."/>
            <person name="Li J.Y."/>
            <person name="Li M.Y."/>
            <person name="Jade Lu M.Y."/>
            <person name="Nakayashiki H."/>
            <person name="Li W.H."/>
        </authorList>
    </citation>
    <scope>NUCLEOTIDE SEQUENCE [LARGE SCALE GENOMIC DNA]</scope>
    <source>
        <strain evidence="2">MZ5-1-6</strain>
    </source>
</reference>
<dbReference type="Proteomes" id="UP000294847">
    <property type="component" value="Chromosome 4"/>
</dbReference>
<evidence type="ECO:0000256" key="1">
    <source>
        <dbReference type="SAM" id="MobiDB-lite"/>
    </source>
</evidence>
<evidence type="ECO:0000313" key="3">
    <source>
        <dbReference type="Proteomes" id="UP000294847"/>
    </source>
</evidence>
<evidence type="ECO:0000313" key="2">
    <source>
        <dbReference type="EMBL" id="QBZ60232.1"/>
    </source>
</evidence>
<dbReference type="EMBL" id="CP034207">
    <property type="protein sequence ID" value="QBZ60232.1"/>
    <property type="molecule type" value="Genomic_DNA"/>
</dbReference>
<feature type="region of interest" description="Disordered" evidence="1">
    <location>
        <begin position="64"/>
        <end position="84"/>
    </location>
</feature>
<organism evidence="2 3">
    <name type="scientific">Pyricularia oryzae</name>
    <name type="common">Rice blast fungus</name>
    <name type="synonym">Magnaporthe oryzae</name>
    <dbReference type="NCBI Taxonomy" id="318829"/>
    <lineage>
        <taxon>Eukaryota</taxon>
        <taxon>Fungi</taxon>
        <taxon>Dikarya</taxon>
        <taxon>Ascomycota</taxon>
        <taxon>Pezizomycotina</taxon>
        <taxon>Sordariomycetes</taxon>
        <taxon>Sordariomycetidae</taxon>
        <taxon>Magnaporthales</taxon>
        <taxon>Pyriculariaceae</taxon>
        <taxon>Pyricularia</taxon>
    </lineage>
</organism>
<feature type="compositionally biased region" description="Basic and acidic residues" evidence="1">
    <location>
        <begin position="64"/>
        <end position="80"/>
    </location>
</feature>
<gene>
    <name evidence="2" type="ORF">PoMZ_07170</name>
</gene>
<accession>A0A4P7NEG6</accession>
<sequence>MNLPNSGCLLAGAQGLALASRHTPRSLRCKRRMTCSIEPRKNNTCMGTLTNYASHNIIADAADHNQDGGWETHQHGDDTNNRFGAYGEARERGLETSLRLGSLPSPRDSFLTFGSTFDSV</sequence>
<protein>
    <submittedName>
        <fullName evidence="2">Uncharacterized protein</fullName>
    </submittedName>
</protein>
<proteinExistence type="predicted"/>